<dbReference type="EMBL" id="CP124686">
    <property type="protein sequence ID" value="WGX77415.1"/>
    <property type="molecule type" value="Genomic_DNA"/>
</dbReference>
<reference evidence="1 2" key="1">
    <citation type="submission" date="2023-04" db="EMBL/GenBank/DDBJ databases">
        <title>Bacteria Genome Submission.</title>
        <authorList>
            <person name="Isaac P."/>
        </authorList>
    </citation>
    <scope>NUCLEOTIDE SEQUENCE [LARGE SCALE GENOMIC DNA]</scope>
    <source>
        <strain evidence="1 2">SampleS7P1</strain>
        <plasmid evidence="1 2">unnamed1</plasmid>
    </source>
</reference>
<accession>A0ABY8R7J1</accession>
<keyword evidence="1" id="KW-0614">Plasmid</keyword>
<evidence type="ECO:0000313" key="1">
    <source>
        <dbReference type="EMBL" id="WGX77415.1"/>
    </source>
</evidence>
<dbReference type="Proteomes" id="UP001239169">
    <property type="component" value="Plasmid unnamed1"/>
</dbReference>
<sequence length="62" mass="7133">MKFFKGLSDANLVIVTTKERTHGNERDIIQRELEEKLEKKVVVLPPDVYIVGIDMATECKED</sequence>
<protein>
    <submittedName>
        <fullName evidence="1">Uncharacterized protein</fullName>
    </submittedName>
</protein>
<gene>
    <name evidence="1" type="ORF">QJS64_19300</name>
</gene>
<organism evidence="1 2">
    <name type="scientific">Paraclostridium bifermentans</name>
    <name type="common">Clostridium bifermentans</name>
    <dbReference type="NCBI Taxonomy" id="1490"/>
    <lineage>
        <taxon>Bacteria</taxon>
        <taxon>Bacillati</taxon>
        <taxon>Bacillota</taxon>
        <taxon>Clostridia</taxon>
        <taxon>Peptostreptococcales</taxon>
        <taxon>Peptostreptococcaceae</taxon>
        <taxon>Paraclostridium</taxon>
    </lineage>
</organism>
<evidence type="ECO:0000313" key="2">
    <source>
        <dbReference type="Proteomes" id="UP001239169"/>
    </source>
</evidence>
<proteinExistence type="predicted"/>
<geneLocation type="plasmid" evidence="1 2">
    <name>unnamed1</name>
</geneLocation>
<name>A0ABY8R7J1_PARBF</name>
<keyword evidence="2" id="KW-1185">Reference proteome</keyword>